<evidence type="ECO:0000313" key="3">
    <source>
        <dbReference type="Proteomes" id="UP001642409"/>
    </source>
</evidence>
<comment type="caution">
    <text evidence="1">The sequence shown here is derived from an EMBL/GenBank/DDBJ whole genome shotgun (WGS) entry which is preliminary data.</text>
</comment>
<dbReference type="EMBL" id="CATOUU010000642">
    <property type="protein sequence ID" value="CAI9936855.1"/>
    <property type="molecule type" value="Genomic_DNA"/>
</dbReference>
<accession>A0AA86PD84</accession>
<name>A0AA86PD84_9EUKA</name>
<reference evidence="2 3" key="2">
    <citation type="submission" date="2024-07" db="EMBL/GenBank/DDBJ databases">
        <authorList>
            <person name="Akdeniz Z."/>
        </authorList>
    </citation>
    <scope>NUCLEOTIDE SEQUENCE [LARGE SCALE GENOMIC DNA]</scope>
</reference>
<keyword evidence="3" id="KW-1185">Reference proteome</keyword>
<proteinExistence type="predicted"/>
<evidence type="ECO:0000313" key="1">
    <source>
        <dbReference type="EMBL" id="CAI9936855.1"/>
    </source>
</evidence>
<dbReference type="EMBL" id="CAXDID020000098">
    <property type="protein sequence ID" value="CAL6025338.1"/>
    <property type="molecule type" value="Genomic_DNA"/>
</dbReference>
<evidence type="ECO:0000313" key="2">
    <source>
        <dbReference type="EMBL" id="CAL6025338.1"/>
    </source>
</evidence>
<dbReference type="AlphaFoldDB" id="A0AA86PD84"/>
<sequence>MIIYIYIDKIQRINLSCKPKEITSKKKLRSENQFLKSKLANQLKLVRQDGVGFVPNPGGNEKRDQMNPSSITLNKAGISAMPLQLQRRNVKPNRYNFQQLQLLNQLKLRFQLRTKKTDCHWEWFRKRVAVYCSE</sequence>
<gene>
    <name evidence="1" type="ORF">HINF_LOCUS24500</name>
    <name evidence="2" type="ORF">HINF_LOCUS30176</name>
</gene>
<reference evidence="1" key="1">
    <citation type="submission" date="2023-06" db="EMBL/GenBank/DDBJ databases">
        <authorList>
            <person name="Kurt Z."/>
        </authorList>
    </citation>
    <scope>NUCLEOTIDE SEQUENCE</scope>
</reference>
<protein>
    <submittedName>
        <fullName evidence="2">Hypothetical_protein</fullName>
    </submittedName>
</protein>
<organism evidence="1">
    <name type="scientific">Hexamita inflata</name>
    <dbReference type="NCBI Taxonomy" id="28002"/>
    <lineage>
        <taxon>Eukaryota</taxon>
        <taxon>Metamonada</taxon>
        <taxon>Diplomonadida</taxon>
        <taxon>Hexamitidae</taxon>
        <taxon>Hexamitinae</taxon>
        <taxon>Hexamita</taxon>
    </lineage>
</organism>
<dbReference type="Proteomes" id="UP001642409">
    <property type="component" value="Unassembled WGS sequence"/>
</dbReference>